<evidence type="ECO:0000313" key="4">
    <source>
        <dbReference type="Proteomes" id="UP000239899"/>
    </source>
</evidence>
<evidence type="ECO:0000313" key="3">
    <source>
        <dbReference type="EMBL" id="PRW45358.1"/>
    </source>
</evidence>
<feature type="compositionally biased region" description="Low complexity" evidence="2">
    <location>
        <begin position="331"/>
        <end position="340"/>
    </location>
</feature>
<comment type="caution">
    <text evidence="3">The sequence shown here is derived from an EMBL/GenBank/DDBJ whole genome shotgun (WGS) entry which is preliminary data.</text>
</comment>
<accession>A0A2P6TLY6</accession>
<feature type="coiled-coil region" evidence="1">
    <location>
        <begin position="131"/>
        <end position="162"/>
    </location>
</feature>
<feature type="region of interest" description="Disordered" evidence="2">
    <location>
        <begin position="308"/>
        <end position="379"/>
    </location>
</feature>
<keyword evidence="3" id="KW-0645">Protease</keyword>
<evidence type="ECO:0000256" key="2">
    <source>
        <dbReference type="SAM" id="MobiDB-lite"/>
    </source>
</evidence>
<evidence type="ECO:0000256" key="1">
    <source>
        <dbReference type="SAM" id="Coils"/>
    </source>
</evidence>
<protein>
    <submittedName>
        <fullName evidence="3">1 protease</fullName>
    </submittedName>
</protein>
<keyword evidence="4" id="KW-1185">Reference proteome</keyword>
<dbReference type="GO" id="GO:0008233">
    <property type="term" value="F:peptidase activity"/>
    <property type="evidence" value="ECO:0007669"/>
    <property type="project" value="UniProtKB-KW"/>
</dbReference>
<sequence>MYSREESFWTGRLSKLQLQQPSIPSPASPTSPAARIPAIHAAGPLAVIPAPQQPCAPPTGEAALALAAQVEALKLQVATLRRTNVQLSRELAAAEQGVALPPSSESVPLQYLERLHASYQARLGELQAAHAAALERQQQEHEAALRRQAEQYEREAAVLADAAEDPAREAEVALLRDDCAYLKRKIGELGAEYLQRVEVAAAEARLAAQQQAAAERKRLKAALNKQRQHAVEQAVAVEAAAAAAREAAEDAAALERAHHAAELQRLREQHDTELAAVQAQSSAALAEREREYAAMLEELRSLRLAMSRASTRQEERPAGSWLQGALPVPLQQDGRQQQQGNRTPTAPGQLMEPHSDEEDGRWWEQPRAVPPLPLARQQA</sequence>
<feature type="coiled-coil region" evidence="1">
    <location>
        <begin position="70"/>
        <end position="97"/>
    </location>
</feature>
<dbReference type="AlphaFoldDB" id="A0A2P6TLY6"/>
<proteinExistence type="predicted"/>
<keyword evidence="3" id="KW-0378">Hydrolase</keyword>
<gene>
    <name evidence="3" type="ORF">C2E21_6105</name>
</gene>
<feature type="coiled-coil region" evidence="1">
    <location>
        <begin position="205"/>
        <end position="305"/>
    </location>
</feature>
<name>A0A2P6TLY6_CHLSO</name>
<dbReference type="OrthoDB" id="10631092at2759"/>
<dbReference type="Proteomes" id="UP000239899">
    <property type="component" value="Unassembled WGS sequence"/>
</dbReference>
<keyword evidence="1" id="KW-0175">Coiled coil</keyword>
<reference evidence="3 4" key="1">
    <citation type="journal article" date="2018" name="Plant J.">
        <title>Genome sequences of Chlorella sorokiniana UTEX 1602 and Micractinium conductrix SAG 241.80: implications to maltose excretion by a green alga.</title>
        <authorList>
            <person name="Arriola M.B."/>
            <person name="Velmurugan N."/>
            <person name="Zhang Y."/>
            <person name="Plunkett M.H."/>
            <person name="Hondzo H."/>
            <person name="Barney B.M."/>
        </authorList>
    </citation>
    <scope>NUCLEOTIDE SEQUENCE [LARGE SCALE GENOMIC DNA]</scope>
    <source>
        <strain evidence="4">UTEX 1602</strain>
    </source>
</reference>
<dbReference type="EMBL" id="LHPG02000011">
    <property type="protein sequence ID" value="PRW45358.1"/>
    <property type="molecule type" value="Genomic_DNA"/>
</dbReference>
<dbReference type="GO" id="GO:0006508">
    <property type="term" value="P:proteolysis"/>
    <property type="evidence" value="ECO:0007669"/>
    <property type="project" value="UniProtKB-KW"/>
</dbReference>
<organism evidence="3 4">
    <name type="scientific">Chlorella sorokiniana</name>
    <name type="common">Freshwater green alga</name>
    <dbReference type="NCBI Taxonomy" id="3076"/>
    <lineage>
        <taxon>Eukaryota</taxon>
        <taxon>Viridiplantae</taxon>
        <taxon>Chlorophyta</taxon>
        <taxon>core chlorophytes</taxon>
        <taxon>Trebouxiophyceae</taxon>
        <taxon>Chlorellales</taxon>
        <taxon>Chlorellaceae</taxon>
        <taxon>Chlorella clade</taxon>
        <taxon>Chlorella</taxon>
    </lineage>
</organism>